<evidence type="ECO:0000313" key="2">
    <source>
        <dbReference type="EMBL" id="MCX3264900.1"/>
    </source>
</evidence>
<dbReference type="InterPro" id="IPR041271">
    <property type="entry name" value="AGPT-Pplase3"/>
</dbReference>
<dbReference type="RefSeq" id="WP_010600710.1">
    <property type="nucleotide sequence ID" value="NZ_JAPJUH010000002.1"/>
</dbReference>
<protein>
    <recommendedName>
        <fullName evidence="1">Alpha-glutamyl/putrescinyl thymine pyrophosphorylase clade 3 domain-containing protein</fullName>
    </recommendedName>
</protein>
<proteinExistence type="predicted"/>
<gene>
    <name evidence="2" type="ORF">OQZ29_09100</name>
</gene>
<comment type="caution">
    <text evidence="2">The sequence shown here is derived from an EMBL/GenBank/DDBJ whole genome shotgun (WGS) entry which is preliminary data.</text>
</comment>
<name>A0A9X3DEY3_9SPHI</name>
<organism evidence="2 3">
    <name type="scientific">Pedobacter agri</name>
    <dbReference type="NCBI Taxonomy" id="454586"/>
    <lineage>
        <taxon>Bacteria</taxon>
        <taxon>Pseudomonadati</taxon>
        <taxon>Bacteroidota</taxon>
        <taxon>Sphingobacteriia</taxon>
        <taxon>Sphingobacteriales</taxon>
        <taxon>Sphingobacteriaceae</taxon>
        <taxon>Pedobacter</taxon>
    </lineage>
</organism>
<dbReference type="EMBL" id="JAPJUH010000002">
    <property type="protein sequence ID" value="MCX3264900.1"/>
    <property type="molecule type" value="Genomic_DNA"/>
</dbReference>
<accession>A0A9X3DEY3</accession>
<evidence type="ECO:0000259" key="1">
    <source>
        <dbReference type="Pfam" id="PF18746"/>
    </source>
</evidence>
<dbReference type="Proteomes" id="UP001142592">
    <property type="component" value="Unassembled WGS sequence"/>
</dbReference>
<feature type="domain" description="Alpha-glutamyl/putrescinyl thymine pyrophosphorylase clade 3" evidence="1">
    <location>
        <begin position="66"/>
        <end position="280"/>
    </location>
</feature>
<dbReference type="AlphaFoldDB" id="A0A9X3DEY3"/>
<evidence type="ECO:0000313" key="3">
    <source>
        <dbReference type="Proteomes" id="UP001142592"/>
    </source>
</evidence>
<dbReference type="Pfam" id="PF18746">
    <property type="entry name" value="aGPT-Pplase3"/>
    <property type="match status" value="1"/>
</dbReference>
<sequence>MMLEQDLFLVVPYIESRLAEFHREYYSLLGLSGPGERKIFATFLADAAKVSQPIEAFTEDPLLTQILKYQRQSATDEACWLLFLYCYIGRSGLLNAIHQCWSWEKAEADADAFQKWIIDNQRELKNAGSLNILHKYRAIDLHRAEAMAEDFKSYITWVRTAGTHAQMFRSAVSHAQGQSTIAFDRLYISMNEHTRFKKHIKLDYLCMIGHLKIAGIELGQFYLGDVLLLKKASRQLFSGHPSTKMPVSELGDLMVTLKACLGPSFSIAIIYRALMDWGKEMVIPINPNFRRY</sequence>
<keyword evidence="3" id="KW-1185">Reference proteome</keyword>
<reference evidence="2" key="1">
    <citation type="submission" date="2022-11" db="EMBL/GenBank/DDBJ databases">
        <authorList>
            <person name="Graham C."/>
            <person name="Newman J.D."/>
        </authorList>
    </citation>
    <scope>NUCLEOTIDE SEQUENCE</scope>
    <source>
        <strain evidence="2">DSM 19486</strain>
    </source>
</reference>